<feature type="compositionally biased region" description="Pro residues" evidence="1">
    <location>
        <begin position="101"/>
        <end position="113"/>
    </location>
</feature>
<organism evidence="2 3">
    <name type="scientific">Melittangium boletus DSM 14713</name>
    <dbReference type="NCBI Taxonomy" id="1294270"/>
    <lineage>
        <taxon>Bacteria</taxon>
        <taxon>Pseudomonadati</taxon>
        <taxon>Myxococcota</taxon>
        <taxon>Myxococcia</taxon>
        <taxon>Myxococcales</taxon>
        <taxon>Cystobacterineae</taxon>
        <taxon>Archangiaceae</taxon>
        <taxon>Melittangium</taxon>
    </lineage>
</organism>
<dbReference type="AlphaFoldDB" id="A0A250IS03"/>
<evidence type="ECO:0000313" key="3">
    <source>
        <dbReference type="Proteomes" id="UP000217289"/>
    </source>
</evidence>
<dbReference type="EMBL" id="CP022163">
    <property type="protein sequence ID" value="ATB34022.1"/>
    <property type="molecule type" value="Genomic_DNA"/>
</dbReference>
<accession>A0A250IS03</accession>
<protein>
    <submittedName>
        <fullName evidence="2">Uncharacterized protein</fullName>
    </submittedName>
</protein>
<proteinExistence type="predicted"/>
<reference evidence="2 3" key="1">
    <citation type="submission" date="2017-06" db="EMBL/GenBank/DDBJ databases">
        <authorList>
            <person name="Kim H.J."/>
            <person name="Triplett B.A."/>
        </authorList>
    </citation>
    <scope>NUCLEOTIDE SEQUENCE [LARGE SCALE GENOMIC DNA]</scope>
    <source>
        <strain evidence="2 3">DSM 14713</strain>
    </source>
</reference>
<gene>
    <name evidence="2" type="ORF">MEBOL_007523</name>
</gene>
<feature type="region of interest" description="Disordered" evidence="1">
    <location>
        <begin position="97"/>
        <end position="123"/>
    </location>
</feature>
<dbReference type="RefSeq" id="WP_157823911.1">
    <property type="nucleotide sequence ID" value="NZ_CP022163.1"/>
</dbReference>
<sequence length="375" mass="39441">MTTSRPARIGIAFAGAGVLVLGFFVLASPALDERSPERMVENPQRPPPRTRPAIARALWSGGTTPLVTVSAHGVQRPATSERASMASRFADALAAPARSAPLPPPRPPPPAEPSPDGLPASGMRCTVDASGALNCGECRVDGDCPPGQGCAANRSTRRNECMASDCEEDAHCFPGFACRALTNGASGIVVRRCMPEGLRAKGEACDLGYVSAEGSCQEGLVCLLGRCSARCQRDKPGSCPSGYTCEDSLEGPACHAHCQTLGCPEGQRCKQLNGSDYKCLATVRGECPETPCGEGERCNLRSFRSQGVFWCAQRCQPILGNSCPEGQVCGMGSATESTCFRACDPRRTDSCAEGWECATVSEDLSQWGCIPTTEP</sequence>
<dbReference type="KEGG" id="mbd:MEBOL_007523"/>
<name>A0A250IS03_9BACT</name>
<evidence type="ECO:0000256" key="1">
    <source>
        <dbReference type="SAM" id="MobiDB-lite"/>
    </source>
</evidence>
<keyword evidence="3" id="KW-1185">Reference proteome</keyword>
<dbReference type="Proteomes" id="UP000217289">
    <property type="component" value="Chromosome"/>
</dbReference>
<dbReference type="OrthoDB" id="5502923at2"/>
<evidence type="ECO:0000313" key="2">
    <source>
        <dbReference type="EMBL" id="ATB34022.1"/>
    </source>
</evidence>